<dbReference type="PROSITE" id="PS50850">
    <property type="entry name" value="MFS"/>
    <property type="match status" value="1"/>
</dbReference>
<dbReference type="FunFam" id="1.20.1250.20:FF:000057">
    <property type="entry name" value="MFS general substrate transporter"/>
    <property type="match status" value="1"/>
</dbReference>
<dbReference type="Pfam" id="PF07690">
    <property type="entry name" value="MFS_1"/>
    <property type="match status" value="1"/>
</dbReference>
<keyword evidence="9" id="KW-1185">Reference proteome</keyword>
<evidence type="ECO:0000259" key="7">
    <source>
        <dbReference type="PROSITE" id="PS50850"/>
    </source>
</evidence>
<feature type="transmembrane region" description="Helical" evidence="6">
    <location>
        <begin position="407"/>
        <end position="425"/>
    </location>
</feature>
<sequence length="496" mass="55251">MARRWTMNDVGDGLSEMWSRDETLVDGAPQDEVACSSKENVQALLRKIDRNLMPMISILYLLSCLDRSNLGNASENGLTRDLHMTGRDEFNFAISIFYPSYLAAQVPSNLILRAWRPSIWIPSLMLGWAIITTCTGLIQSFAGLLVARAFLGLVQGGVFPGIVYFISMWYQSHECGLRIAMFYSVAVAANSFNGLIGNAILKLDGVAGLAGWSWLFVIEGTITFFIALTAFRFMHDYPLTARFLNHSERQVVLQRLDEEQAYMPKDFRLRYVKDALLDWKIWMHMVITLGVTVPMSSIGQFLPGIIEDLGYEGANAKLMSIPPHIAASLFVIGGGFAADRHEQRGIYIIGFCIVGIIGFLLLGAVDNLVVEYMASFLIAIGTYPIVPQDVAWNANNIGGTTKRAVGIAMHIGFGNLGGAIAGFVIRRNEARRFVTGHGVLLGMMGMSCILTMVMTWYCRRENQVRASRHFPRLSTLQERLRERERGDRSSFFVLTA</sequence>
<keyword evidence="3 6" id="KW-0812">Transmembrane</keyword>
<dbReference type="PANTHER" id="PTHR43791">
    <property type="entry name" value="PERMEASE-RELATED"/>
    <property type="match status" value="1"/>
</dbReference>
<keyword evidence="4 6" id="KW-1133">Transmembrane helix</keyword>
<comment type="subcellular location">
    <subcellularLocation>
        <location evidence="1">Membrane</location>
        <topology evidence="1">Multi-pass membrane protein</topology>
    </subcellularLocation>
</comment>
<dbReference type="STRING" id="1081109.A0A168EW39"/>
<evidence type="ECO:0000313" key="8">
    <source>
        <dbReference type="EMBL" id="KZZ99206.1"/>
    </source>
</evidence>
<dbReference type="OrthoDB" id="2962993at2759"/>
<reference evidence="8 9" key="1">
    <citation type="journal article" date="2016" name="Genome Biol. Evol.">
        <title>Divergent and convergent evolution of fungal pathogenicity.</title>
        <authorList>
            <person name="Shang Y."/>
            <person name="Xiao G."/>
            <person name="Zheng P."/>
            <person name="Cen K."/>
            <person name="Zhan S."/>
            <person name="Wang C."/>
        </authorList>
    </citation>
    <scope>NUCLEOTIDE SEQUENCE [LARGE SCALE GENOMIC DNA]</scope>
    <source>
        <strain evidence="8 9">RCEF 2490</strain>
    </source>
</reference>
<comment type="caution">
    <text evidence="8">The sequence shown here is derived from an EMBL/GenBank/DDBJ whole genome shotgun (WGS) entry which is preliminary data.</text>
</comment>
<accession>A0A168EW39</accession>
<dbReference type="Gene3D" id="1.20.1250.20">
    <property type="entry name" value="MFS general substrate transporter like domains"/>
    <property type="match status" value="2"/>
</dbReference>
<dbReference type="AlphaFoldDB" id="A0A168EW39"/>
<feature type="transmembrane region" description="Helical" evidence="6">
    <location>
        <begin position="281"/>
        <end position="301"/>
    </location>
</feature>
<gene>
    <name evidence="8" type="ORF">AAL_02757</name>
</gene>
<proteinExistence type="predicted"/>
<keyword evidence="2" id="KW-0813">Transport</keyword>
<evidence type="ECO:0000256" key="1">
    <source>
        <dbReference type="ARBA" id="ARBA00004141"/>
    </source>
</evidence>
<dbReference type="PANTHER" id="PTHR43791:SF57">
    <property type="entry name" value="MAJOR FACILITATOR SUPERFAMILY (MFS) PROFILE DOMAIN-CONTAINING PROTEIN"/>
    <property type="match status" value="1"/>
</dbReference>
<dbReference type="EMBL" id="AZGY01000004">
    <property type="protein sequence ID" value="KZZ99206.1"/>
    <property type="molecule type" value="Genomic_DNA"/>
</dbReference>
<feature type="transmembrane region" description="Helical" evidence="6">
    <location>
        <begin position="119"/>
        <end position="139"/>
    </location>
</feature>
<evidence type="ECO:0000256" key="3">
    <source>
        <dbReference type="ARBA" id="ARBA00022692"/>
    </source>
</evidence>
<evidence type="ECO:0000256" key="2">
    <source>
        <dbReference type="ARBA" id="ARBA00022448"/>
    </source>
</evidence>
<evidence type="ECO:0000313" key="9">
    <source>
        <dbReference type="Proteomes" id="UP000078544"/>
    </source>
</evidence>
<dbReference type="SUPFAM" id="SSF103473">
    <property type="entry name" value="MFS general substrate transporter"/>
    <property type="match status" value="1"/>
</dbReference>
<dbReference type="InterPro" id="IPR011701">
    <property type="entry name" value="MFS"/>
</dbReference>
<evidence type="ECO:0000256" key="5">
    <source>
        <dbReference type="ARBA" id="ARBA00023136"/>
    </source>
</evidence>
<feature type="transmembrane region" description="Helical" evidence="6">
    <location>
        <begin position="212"/>
        <end position="234"/>
    </location>
</feature>
<evidence type="ECO:0000256" key="6">
    <source>
        <dbReference type="SAM" id="Phobius"/>
    </source>
</evidence>
<dbReference type="InterPro" id="IPR036259">
    <property type="entry name" value="MFS_trans_sf"/>
</dbReference>
<feature type="transmembrane region" description="Helical" evidence="6">
    <location>
        <begin position="179"/>
        <end position="200"/>
    </location>
</feature>
<organism evidence="8 9">
    <name type="scientific">Moelleriella libera RCEF 2490</name>
    <dbReference type="NCBI Taxonomy" id="1081109"/>
    <lineage>
        <taxon>Eukaryota</taxon>
        <taxon>Fungi</taxon>
        <taxon>Dikarya</taxon>
        <taxon>Ascomycota</taxon>
        <taxon>Pezizomycotina</taxon>
        <taxon>Sordariomycetes</taxon>
        <taxon>Hypocreomycetidae</taxon>
        <taxon>Hypocreales</taxon>
        <taxon>Clavicipitaceae</taxon>
        <taxon>Moelleriella</taxon>
    </lineage>
</organism>
<keyword evidence="5 6" id="KW-0472">Membrane</keyword>
<feature type="transmembrane region" description="Helical" evidence="6">
    <location>
        <begin position="345"/>
        <end position="363"/>
    </location>
</feature>
<protein>
    <submittedName>
        <fullName evidence="8">Major facilitator superfamily transporter</fullName>
    </submittedName>
</protein>
<dbReference type="GO" id="GO:0022857">
    <property type="term" value="F:transmembrane transporter activity"/>
    <property type="evidence" value="ECO:0007669"/>
    <property type="project" value="InterPro"/>
</dbReference>
<feature type="transmembrane region" description="Helical" evidence="6">
    <location>
        <begin position="369"/>
        <end position="386"/>
    </location>
</feature>
<dbReference type="GO" id="GO:0016020">
    <property type="term" value="C:membrane"/>
    <property type="evidence" value="ECO:0007669"/>
    <property type="project" value="UniProtKB-SubCell"/>
</dbReference>
<name>A0A168EW39_9HYPO</name>
<feature type="transmembrane region" description="Helical" evidence="6">
    <location>
        <begin position="437"/>
        <end position="458"/>
    </location>
</feature>
<dbReference type="InterPro" id="IPR020846">
    <property type="entry name" value="MFS_dom"/>
</dbReference>
<dbReference type="Proteomes" id="UP000078544">
    <property type="component" value="Unassembled WGS sequence"/>
</dbReference>
<feature type="transmembrane region" description="Helical" evidence="6">
    <location>
        <begin position="145"/>
        <end position="167"/>
    </location>
</feature>
<evidence type="ECO:0000256" key="4">
    <source>
        <dbReference type="ARBA" id="ARBA00022989"/>
    </source>
</evidence>
<feature type="domain" description="Major facilitator superfamily (MFS) profile" evidence="7">
    <location>
        <begin position="52"/>
        <end position="463"/>
    </location>
</feature>
<dbReference type="FunFam" id="1.20.1250.20:FF:000068">
    <property type="entry name" value="MFS general substrate transporter"/>
    <property type="match status" value="1"/>
</dbReference>
<feature type="transmembrane region" description="Helical" evidence="6">
    <location>
        <begin position="321"/>
        <end position="338"/>
    </location>
</feature>